<feature type="compositionally biased region" description="Polar residues" evidence="2">
    <location>
        <begin position="1060"/>
        <end position="1071"/>
    </location>
</feature>
<proteinExistence type="predicted"/>
<feature type="compositionally biased region" description="Basic and acidic residues" evidence="2">
    <location>
        <begin position="374"/>
        <end position="385"/>
    </location>
</feature>
<reference evidence="3 4" key="1">
    <citation type="journal article" date="2015" name="Nat. Commun.">
        <title>Outbred genome sequencing and CRISPR/Cas9 gene editing in butterflies.</title>
        <authorList>
            <person name="Li X."/>
            <person name="Fan D."/>
            <person name="Zhang W."/>
            <person name="Liu G."/>
            <person name="Zhang L."/>
            <person name="Zhao L."/>
            <person name="Fang X."/>
            <person name="Chen L."/>
            <person name="Dong Y."/>
            <person name="Chen Y."/>
            <person name="Ding Y."/>
            <person name="Zhao R."/>
            <person name="Feng M."/>
            <person name="Zhu Y."/>
            <person name="Feng Y."/>
            <person name="Jiang X."/>
            <person name="Zhu D."/>
            <person name="Xiang H."/>
            <person name="Feng X."/>
            <person name="Li S."/>
            <person name="Wang J."/>
            <person name="Zhang G."/>
            <person name="Kronforst M.R."/>
            <person name="Wang W."/>
        </authorList>
    </citation>
    <scope>NUCLEOTIDE SEQUENCE [LARGE SCALE GENOMIC DNA]</scope>
    <source>
        <strain evidence="3">Ya'a_city_454_Pm</strain>
        <tissue evidence="3">Whole body</tissue>
    </source>
</reference>
<dbReference type="EMBL" id="KQ461196">
    <property type="protein sequence ID" value="KPJ06513.1"/>
    <property type="molecule type" value="Genomic_DNA"/>
</dbReference>
<feature type="region of interest" description="Disordered" evidence="2">
    <location>
        <begin position="976"/>
        <end position="1071"/>
    </location>
</feature>
<evidence type="ECO:0000313" key="3">
    <source>
        <dbReference type="EMBL" id="KPJ06513.1"/>
    </source>
</evidence>
<evidence type="ECO:0000256" key="1">
    <source>
        <dbReference type="SAM" id="Coils"/>
    </source>
</evidence>
<evidence type="ECO:0000256" key="2">
    <source>
        <dbReference type="SAM" id="MobiDB-lite"/>
    </source>
</evidence>
<evidence type="ECO:0000313" key="4">
    <source>
        <dbReference type="Proteomes" id="UP000053240"/>
    </source>
</evidence>
<protein>
    <submittedName>
        <fullName evidence="3">Uncharacterized protein</fullName>
    </submittedName>
</protein>
<keyword evidence="1" id="KW-0175">Coiled coil</keyword>
<feature type="region of interest" description="Disordered" evidence="2">
    <location>
        <begin position="363"/>
        <end position="387"/>
    </location>
</feature>
<name>A0A194QLT1_PAPMA</name>
<feature type="coiled-coil region" evidence="1">
    <location>
        <begin position="90"/>
        <end position="145"/>
    </location>
</feature>
<organism evidence="3 4">
    <name type="scientific">Papilio machaon</name>
    <name type="common">Old World swallowtail butterfly</name>
    <dbReference type="NCBI Taxonomy" id="76193"/>
    <lineage>
        <taxon>Eukaryota</taxon>
        <taxon>Metazoa</taxon>
        <taxon>Ecdysozoa</taxon>
        <taxon>Arthropoda</taxon>
        <taxon>Hexapoda</taxon>
        <taxon>Insecta</taxon>
        <taxon>Pterygota</taxon>
        <taxon>Neoptera</taxon>
        <taxon>Endopterygota</taxon>
        <taxon>Lepidoptera</taxon>
        <taxon>Glossata</taxon>
        <taxon>Ditrysia</taxon>
        <taxon>Papilionoidea</taxon>
        <taxon>Papilionidae</taxon>
        <taxon>Papilioninae</taxon>
        <taxon>Papilio</taxon>
    </lineage>
</organism>
<sequence length="1553" mass="177413">MPSTLDESGCPMYSILMDNNSSNVAVQCDPKKQYENISYVKQKMLETDFIIRQYKKNVLFEKSGGFDRLNSPDGYTEDCTFNVAATNELAVGLSKEKAELEVRLASTEIKIQEMKSHINQLQMLVTEYETQIEALKIENQLQKCNTKEYNNMINDICLLRDIVLGKKKMQTRHKKVLKKYDKYKSTASDNASEGSVDELDIFNQSSTGKASKKSSKNKTSQAKGLLIETNTACKKIEKGNKLLIHVNGRQDSDSGNEIINEDSGFSSFGNSPDYYPTNSPCSTTSLVLKEKKNYVDIATSPITVQKEVEVIIHPSDIIENHQCISCNQFSNNLQTEKTYSDIATSPLTVQEYVIEIISSDKDSIETDNLSSERSQNEKPVSDEPNRINTVQENQVEINDKAQDCATTEQLACSEMENYFNDLDEIVSDQPLNDRPQEEKNTGKANETSIAQENLEDIMNDDKDNVSLCDSDIVEGCLFGQDSFETDIPLDNETNHKHFSDVATSPITVQGKLVEIATSPVQFIDCLPNNLHDEVTIKKATFANRHVDKSKTIGINTIQIKQREIATSPIKFDHISGDQESTIRSSERECLELNNSKNNNNCIDCEVESILRTMRLDCELITPIPKSPSKSQKAETIFATCHRCQDMAKLEKENKNLQLTLQEIAKSMSNMTWLIKSRGVLVNNNLHNDNKESCDFVMDDFTPPIASNVNIQDCNNAPENITNDLLSSVAIKNKAKVADIIKILEFGENENHLNNNKILNNEHQPLSNIPISNSIQKCDNKNPVSNKQVLNKSNETASDKLHSAEINEDQPISNQDLIKSCEVQKDIDENYIDQSCNMNVDEQNLSQSPTKKIKKVIKLTKLEKWKRKLLPKSKIRRELTPPIRKDKKRKQILKKKVIVNESPKPAIDNNAAYKKAVEVMAELRDKEKNKTITKSVVKALEKRNECNQEVLIVLSKCDDIIQKQTCEVEETTAINDNSVQKETHVTVEKNPTSPSVTTRSRSKRLSSELFNSPKKDSKQDEQVELPLEKENSTSPVRRGRKRRASDRSESTPKRLLRGSAMQESSINKTDNSNTEVIKSLHKDSEPIVVRRTSSRLSSHNLKDPERSLKEIINYNDLDVLTGPTLPENNEQQTCVPEKMNPKDSILCRMLEKYARTSVKFQAKKIPEAKVNMIARKLEEDIANIITIPQYEAKNAMNDLVDEIQHCDKKVFVTGLMKYLKEPARKDELFNKVIAPPAPLMTKSEQVLLYILKQLQACWAPLNIVETIMKTIEFSLFQLNHTPEFGIVESLSHFYAVLCRYFSVKSRLRLFMLDAMYCIQFKSVALIKQCLEVWMHILPLAHMGMAKCPLVMCLIYLLHFFKCEDKFNRVQEIRDILSRKYFYQVKEWTEPKMLEMFKNALLELREIPVEKKMLRLAFIILAKRRGPQWTQKYIIKDMIQPLIEKAGVPEKVKEFCVSILGPLMKPYPNDMRVHCEVVVNQLMEMLDHNAKPSMQEAIFTSLLYMRRHNPSRVNQALFTWSPRHLTPELEHLLKDYVREKPAKVWKHILSKIPLI</sequence>
<keyword evidence="4" id="KW-1185">Reference proteome</keyword>
<dbReference type="STRING" id="76193.A0A194QLT1"/>
<dbReference type="Proteomes" id="UP000053240">
    <property type="component" value="Unassembled WGS sequence"/>
</dbReference>
<accession>A0A194QLT1</accession>
<feature type="compositionally biased region" description="Basic and acidic residues" evidence="2">
    <location>
        <begin position="1012"/>
        <end position="1030"/>
    </location>
</feature>
<dbReference type="InParanoid" id="A0A194QLT1"/>
<gene>
    <name evidence="3" type="ORF">RR48_14252</name>
</gene>